<feature type="transmembrane region" description="Helical" evidence="3">
    <location>
        <begin position="292"/>
        <end position="308"/>
    </location>
</feature>
<dbReference type="InterPro" id="IPR000462">
    <property type="entry name" value="CDP-OH_P_trans"/>
</dbReference>
<keyword evidence="3" id="KW-0812">Transmembrane</keyword>
<sequence>MSTTYIFILGDSEISLWGLSGRERLQRIVASLKQVCLIDNPAAIPADAPALLLRADHLYDARVITALVQLQEEMLLMSQTAIPVALRSTGKNLPSLLESMRNANISALSGIQQYTLQDLQVGIQQTLKKKESPFVLPINAAQRKALEWELFAGSYKGVTDLVTKWLWPVPAFWVTHLCVRWKITPNQVTFLSLLLAVLAGWAFWYGHYASGLVMGWLMTFLDTVDGKLARVTLTSSRLGDVMDHGLDIIHPPLWYLAWGVGLATTAYPLADLEFLAWLMFAGYVGGRICEGLFEFWLAPFTLFIWQRIDSFNRLITARRNPNLILMTSCWLAGRPDIGLLLVVGWHAVSTLFLAWRVVLAWLTRRREGRLTSWMEGIDPLQDRQQLAVRVFTRVPLAEQNVQNARTDTHS</sequence>
<keyword evidence="1 2" id="KW-0808">Transferase</keyword>
<feature type="transmembrane region" description="Helical" evidence="3">
    <location>
        <begin position="190"/>
        <end position="208"/>
    </location>
</feature>
<dbReference type="InterPro" id="IPR043130">
    <property type="entry name" value="CDP-OH_PTrfase_TM_dom"/>
</dbReference>
<evidence type="ECO:0000256" key="1">
    <source>
        <dbReference type="ARBA" id="ARBA00022679"/>
    </source>
</evidence>
<comment type="similarity">
    <text evidence="2">Belongs to the CDP-alcohol phosphatidyltransferase class-I family.</text>
</comment>
<dbReference type="Pfam" id="PF01066">
    <property type="entry name" value="CDP-OH_P_transf"/>
    <property type="match status" value="1"/>
</dbReference>
<dbReference type="AlphaFoldDB" id="A0A1I4NZS0"/>
<dbReference type="STRING" id="52442.SAMN05421880_10992"/>
<dbReference type="PROSITE" id="PS00379">
    <property type="entry name" value="CDP_ALCOHOL_P_TRANSF"/>
    <property type="match status" value="1"/>
</dbReference>
<dbReference type="InterPro" id="IPR048254">
    <property type="entry name" value="CDP_ALCOHOL_P_TRANSF_CS"/>
</dbReference>
<keyword evidence="5" id="KW-1185">Reference proteome</keyword>
<organism evidence="4 5">
    <name type="scientific">Nitrosomonas nitrosa</name>
    <dbReference type="NCBI Taxonomy" id="52442"/>
    <lineage>
        <taxon>Bacteria</taxon>
        <taxon>Pseudomonadati</taxon>
        <taxon>Pseudomonadota</taxon>
        <taxon>Betaproteobacteria</taxon>
        <taxon>Nitrosomonadales</taxon>
        <taxon>Nitrosomonadaceae</taxon>
        <taxon>Nitrosomonas</taxon>
    </lineage>
</organism>
<feature type="transmembrane region" description="Helical" evidence="3">
    <location>
        <begin position="255"/>
        <end position="280"/>
    </location>
</feature>
<evidence type="ECO:0000313" key="5">
    <source>
        <dbReference type="Proteomes" id="UP000199561"/>
    </source>
</evidence>
<accession>A0A1I4NZS0</accession>
<keyword evidence="3" id="KW-0472">Membrane</keyword>
<dbReference type="GO" id="GO:0008654">
    <property type="term" value="P:phospholipid biosynthetic process"/>
    <property type="evidence" value="ECO:0007669"/>
    <property type="project" value="InterPro"/>
</dbReference>
<dbReference type="EMBL" id="FOUF01000009">
    <property type="protein sequence ID" value="SFM21032.1"/>
    <property type="molecule type" value="Genomic_DNA"/>
</dbReference>
<protein>
    <submittedName>
        <fullName evidence="4">Phosphatidylglycerophosphate synthase</fullName>
    </submittedName>
</protein>
<dbReference type="GO" id="GO:0016780">
    <property type="term" value="F:phosphotransferase activity, for other substituted phosphate groups"/>
    <property type="evidence" value="ECO:0007669"/>
    <property type="project" value="InterPro"/>
</dbReference>
<keyword evidence="3" id="KW-1133">Transmembrane helix</keyword>
<gene>
    <name evidence="4" type="ORF">SAMN05421880_10992</name>
</gene>
<evidence type="ECO:0000256" key="3">
    <source>
        <dbReference type="SAM" id="Phobius"/>
    </source>
</evidence>
<dbReference type="GO" id="GO:0016020">
    <property type="term" value="C:membrane"/>
    <property type="evidence" value="ECO:0007669"/>
    <property type="project" value="InterPro"/>
</dbReference>
<evidence type="ECO:0000313" key="4">
    <source>
        <dbReference type="EMBL" id="SFM21032.1"/>
    </source>
</evidence>
<proteinExistence type="inferred from homology"/>
<reference evidence="4 5" key="1">
    <citation type="submission" date="2016-10" db="EMBL/GenBank/DDBJ databases">
        <authorList>
            <person name="de Groot N.N."/>
        </authorList>
    </citation>
    <scope>NUCLEOTIDE SEQUENCE [LARGE SCALE GENOMIC DNA]</scope>
    <source>
        <strain evidence="4 5">Nm146</strain>
    </source>
</reference>
<feature type="transmembrane region" description="Helical" evidence="3">
    <location>
        <begin position="337"/>
        <end position="362"/>
    </location>
</feature>
<dbReference type="Proteomes" id="UP000199561">
    <property type="component" value="Unassembled WGS sequence"/>
</dbReference>
<dbReference type="Gene3D" id="1.20.120.1760">
    <property type="match status" value="1"/>
</dbReference>
<evidence type="ECO:0000256" key="2">
    <source>
        <dbReference type="RuleBase" id="RU003750"/>
    </source>
</evidence>
<dbReference type="RefSeq" id="WP_090667733.1">
    <property type="nucleotide sequence ID" value="NZ_FOUF01000009.1"/>
</dbReference>
<name>A0A1I4NZS0_9PROT</name>